<evidence type="ECO:0000256" key="5">
    <source>
        <dbReference type="ARBA" id="ARBA00022670"/>
    </source>
</evidence>
<keyword evidence="8" id="KW-0378">Hydrolase</keyword>
<evidence type="ECO:0000256" key="12">
    <source>
        <dbReference type="ARBA" id="ARBA00023136"/>
    </source>
</evidence>
<feature type="transmembrane region" description="Helical" evidence="13">
    <location>
        <begin position="55"/>
        <end position="74"/>
    </location>
</feature>
<feature type="transmembrane region" description="Helical" evidence="13">
    <location>
        <begin position="181"/>
        <end position="203"/>
    </location>
</feature>
<protein>
    <submittedName>
        <fullName evidence="15">Peptidase</fullName>
    </submittedName>
</protein>
<proteinExistence type="inferred from homology"/>
<dbReference type="InterPro" id="IPR008915">
    <property type="entry name" value="Peptidase_M50"/>
</dbReference>
<evidence type="ECO:0000256" key="9">
    <source>
        <dbReference type="ARBA" id="ARBA00022833"/>
    </source>
</evidence>
<comment type="similarity">
    <text evidence="3">Belongs to the peptidase M50B family.</text>
</comment>
<dbReference type="InterPro" id="IPR052348">
    <property type="entry name" value="Metallopeptidase_M50B"/>
</dbReference>
<keyword evidence="12 13" id="KW-0472">Membrane</keyword>
<sequence length="225" mass="25414">MFSDQNFLQSVLDTILIIPSILIAFTFHEYAHALVAYKLGDKTPKYQGRLTLNPLVHIDIIGFLMLLFLNFGWAKPVETNPSAFKNYYKDDLKVSIAGVIGNLMAALLGAIILGIIFVLTSKQSDAMEIIITMVAYVVQTNCLLFFLNLLPVPGFDGFHVLRDIFPKFFYEIEDTLYRYRYVILLVLLVPIPGLGGSIIDFILDVPTEMLMNLFMKITHLITSLV</sequence>
<evidence type="ECO:0000256" key="10">
    <source>
        <dbReference type="ARBA" id="ARBA00022989"/>
    </source>
</evidence>
<evidence type="ECO:0000256" key="8">
    <source>
        <dbReference type="ARBA" id="ARBA00022801"/>
    </source>
</evidence>
<keyword evidence="11" id="KW-0482">Metalloprotease</keyword>
<dbReference type="Proteomes" id="UP000030012">
    <property type="component" value="Unassembled WGS sequence"/>
</dbReference>
<reference evidence="15 16" key="1">
    <citation type="submission" date="2014-01" db="EMBL/GenBank/DDBJ databases">
        <title>Plasmidome dynamics in the species complex Clostridium novyi sensu lato converts strains of independent lineages into distinctly different pathogens.</title>
        <authorList>
            <person name="Skarin H."/>
            <person name="Segerman B."/>
        </authorList>
    </citation>
    <scope>NUCLEOTIDE SEQUENCE [LARGE SCALE GENOMIC DNA]</scope>
    <source>
        <strain evidence="15 16">4552</strain>
    </source>
</reference>
<evidence type="ECO:0000256" key="4">
    <source>
        <dbReference type="ARBA" id="ARBA00022475"/>
    </source>
</evidence>
<evidence type="ECO:0000256" key="13">
    <source>
        <dbReference type="SAM" id="Phobius"/>
    </source>
</evidence>
<dbReference type="GO" id="GO:0008237">
    <property type="term" value="F:metallopeptidase activity"/>
    <property type="evidence" value="ECO:0007669"/>
    <property type="project" value="UniProtKB-KW"/>
</dbReference>
<keyword evidence="7" id="KW-0479">Metal-binding</keyword>
<dbReference type="InterPro" id="IPR044537">
    <property type="entry name" value="Rip2-like"/>
</dbReference>
<accession>A0A0A0I2C2</accession>
<keyword evidence="9" id="KW-0862">Zinc</keyword>
<feature type="transmembrane region" description="Helical" evidence="13">
    <location>
        <begin position="15"/>
        <end position="35"/>
    </location>
</feature>
<evidence type="ECO:0000313" key="16">
    <source>
        <dbReference type="Proteomes" id="UP000030012"/>
    </source>
</evidence>
<evidence type="ECO:0000256" key="6">
    <source>
        <dbReference type="ARBA" id="ARBA00022692"/>
    </source>
</evidence>
<keyword evidence="6 13" id="KW-0812">Transmembrane</keyword>
<evidence type="ECO:0000259" key="14">
    <source>
        <dbReference type="Pfam" id="PF02163"/>
    </source>
</evidence>
<evidence type="ECO:0000313" key="15">
    <source>
        <dbReference type="EMBL" id="KGM94763.1"/>
    </source>
</evidence>
<evidence type="ECO:0000256" key="7">
    <source>
        <dbReference type="ARBA" id="ARBA00022723"/>
    </source>
</evidence>
<dbReference type="Pfam" id="PF02163">
    <property type="entry name" value="Peptidase_M50"/>
    <property type="match status" value="1"/>
</dbReference>
<dbReference type="PANTHER" id="PTHR35864">
    <property type="entry name" value="ZINC METALLOPROTEASE MJ0611-RELATED"/>
    <property type="match status" value="1"/>
</dbReference>
<dbReference type="GO" id="GO:0046872">
    <property type="term" value="F:metal ion binding"/>
    <property type="evidence" value="ECO:0007669"/>
    <property type="project" value="UniProtKB-KW"/>
</dbReference>
<evidence type="ECO:0000256" key="3">
    <source>
        <dbReference type="ARBA" id="ARBA00007931"/>
    </source>
</evidence>
<name>A0A0A0I2C2_CLONO</name>
<evidence type="ECO:0000256" key="2">
    <source>
        <dbReference type="ARBA" id="ARBA00004651"/>
    </source>
</evidence>
<keyword evidence="10 13" id="KW-1133">Transmembrane helix</keyword>
<organism evidence="15 16">
    <name type="scientific">Clostridium novyi A str. 4552</name>
    <dbReference type="NCBI Taxonomy" id="1444289"/>
    <lineage>
        <taxon>Bacteria</taxon>
        <taxon>Bacillati</taxon>
        <taxon>Bacillota</taxon>
        <taxon>Clostridia</taxon>
        <taxon>Eubacteriales</taxon>
        <taxon>Clostridiaceae</taxon>
        <taxon>Clostridium</taxon>
    </lineage>
</organism>
<evidence type="ECO:0000256" key="11">
    <source>
        <dbReference type="ARBA" id="ARBA00023049"/>
    </source>
</evidence>
<keyword evidence="5" id="KW-0645">Protease</keyword>
<dbReference type="AlphaFoldDB" id="A0A0A0I2C2"/>
<dbReference type="PANTHER" id="PTHR35864:SF1">
    <property type="entry name" value="ZINC METALLOPROTEASE YWHC-RELATED"/>
    <property type="match status" value="1"/>
</dbReference>
<dbReference type="EMBL" id="JENJ01000060">
    <property type="protein sequence ID" value="KGM94763.1"/>
    <property type="molecule type" value="Genomic_DNA"/>
</dbReference>
<dbReference type="CDD" id="cd06158">
    <property type="entry name" value="S2P-M50_like_1"/>
    <property type="match status" value="1"/>
</dbReference>
<comment type="subcellular location">
    <subcellularLocation>
        <location evidence="2">Cell membrane</location>
        <topology evidence="2">Multi-pass membrane protein</topology>
    </subcellularLocation>
</comment>
<dbReference type="OrthoDB" id="9800627at2"/>
<keyword evidence="4" id="KW-1003">Cell membrane</keyword>
<comment type="cofactor">
    <cofactor evidence="1">
        <name>Zn(2+)</name>
        <dbReference type="ChEBI" id="CHEBI:29105"/>
    </cofactor>
</comment>
<comment type="caution">
    <text evidence="15">The sequence shown here is derived from an EMBL/GenBank/DDBJ whole genome shotgun (WGS) entry which is preliminary data.</text>
</comment>
<dbReference type="GO" id="GO:0006508">
    <property type="term" value="P:proteolysis"/>
    <property type="evidence" value="ECO:0007669"/>
    <property type="project" value="UniProtKB-KW"/>
</dbReference>
<feature type="domain" description="Peptidase M50" evidence="14">
    <location>
        <begin position="103"/>
        <end position="186"/>
    </location>
</feature>
<dbReference type="RefSeq" id="WP_039256057.1">
    <property type="nucleotide sequence ID" value="NZ_JENJ01000060.1"/>
</dbReference>
<feature type="transmembrane region" description="Helical" evidence="13">
    <location>
        <begin position="94"/>
        <end position="119"/>
    </location>
</feature>
<gene>
    <name evidence="15" type="ORF">Z968_11045</name>
</gene>
<dbReference type="GO" id="GO:0005886">
    <property type="term" value="C:plasma membrane"/>
    <property type="evidence" value="ECO:0007669"/>
    <property type="project" value="UniProtKB-SubCell"/>
</dbReference>
<feature type="transmembrane region" description="Helical" evidence="13">
    <location>
        <begin position="126"/>
        <end position="147"/>
    </location>
</feature>
<evidence type="ECO:0000256" key="1">
    <source>
        <dbReference type="ARBA" id="ARBA00001947"/>
    </source>
</evidence>